<keyword evidence="1" id="KW-1185">Reference proteome</keyword>
<reference evidence="2" key="1">
    <citation type="submission" date="2022-11" db="UniProtKB">
        <authorList>
            <consortium name="WormBaseParasite"/>
        </authorList>
    </citation>
    <scope>IDENTIFICATION</scope>
</reference>
<dbReference type="WBParaSite" id="PEQ_0000541201-mRNA-1">
    <property type="protein sequence ID" value="PEQ_0000541201-mRNA-1"/>
    <property type="gene ID" value="PEQ_0000541201"/>
</dbReference>
<evidence type="ECO:0000313" key="1">
    <source>
        <dbReference type="Proteomes" id="UP000887564"/>
    </source>
</evidence>
<organism evidence="1 2">
    <name type="scientific">Parascaris equorum</name>
    <name type="common">Equine roundworm</name>
    <dbReference type="NCBI Taxonomy" id="6256"/>
    <lineage>
        <taxon>Eukaryota</taxon>
        <taxon>Metazoa</taxon>
        <taxon>Ecdysozoa</taxon>
        <taxon>Nematoda</taxon>
        <taxon>Chromadorea</taxon>
        <taxon>Rhabditida</taxon>
        <taxon>Spirurina</taxon>
        <taxon>Ascaridomorpha</taxon>
        <taxon>Ascaridoidea</taxon>
        <taxon>Ascarididae</taxon>
        <taxon>Parascaris</taxon>
    </lineage>
</organism>
<sequence length="53" mass="5793">MTNTIKLRNLSSSVDNGGGLSELQLELSRAISVLPIAARDRLHRVVTGWNKGF</sequence>
<accession>A0A914RKU7</accession>
<name>A0A914RKU7_PAREQ</name>
<evidence type="ECO:0000313" key="2">
    <source>
        <dbReference type="WBParaSite" id="PEQ_0000541201-mRNA-1"/>
    </source>
</evidence>
<dbReference type="AlphaFoldDB" id="A0A914RKU7"/>
<proteinExistence type="predicted"/>
<protein>
    <submittedName>
        <fullName evidence="2">Uncharacterized protein</fullName>
    </submittedName>
</protein>
<dbReference type="Proteomes" id="UP000887564">
    <property type="component" value="Unplaced"/>
</dbReference>